<accession>A0A1D8PBL0</accession>
<dbReference type="InterPro" id="IPR023582">
    <property type="entry name" value="Impact"/>
</dbReference>
<comment type="similarity">
    <text evidence="1">Belongs to the IMPACT family.</text>
</comment>
<dbReference type="Gene3D" id="3.30.230.30">
    <property type="entry name" value="Impact, N-terminal domain"/>
    <property type="match status" value="1"/>
</dbReference>
<keyword evidence="4" id="KW-1185">Reference proteome</keyword>
<dbReference type="InterPro" id="IPR020568">
    <property type="entry name" value="Ribosomal_Su5_D2-typ_SF"/>
</dbReference>
<evidence type="ECO:0000313" key="4">
    <source>
        <dbReference type="Proteomes" id="UP000176050"/>
    </source>
</evidence>
<reference evidence="3 4" key="1">
    <citation type="submission" date="2016-10" db="EMBL/GenBank/DDBJ databases">
        <title>Lutibacter sp. LPB0138, isolated from marine gastropod.</title>
        <authorList>
            <person name="Kim E."/>
            <person name="Yi H."/>
        </authorList>
    </citation>
    <scope>NUCLEOTIDE SEQUENCE [LARGE SCALE GENOMIC DNA]</scope>
    <source>
        <strain evidence="3 4">LPB0138</strain>
    </source>
</reference>
<dbReference type="KEGG" id="lul:LPB138_15190"/>
<dbReference type="PANTHER" id="PTHR16301:SF20">
    <property type="entry name" value="IMPACT FAMILY MEMBER YIGZ"/>
    <property type="match status" value="1"/>
</dbReference>
<gene>
    <name evidence="3" type="ORF">LPB138_15190</name>
</gene>
<sequence>MSLVDTYRTIDKIFESEVFKDKGSKFIGYAFPVIDEGQIKIYIEELKSKHHKARHWCYAWRLGKENFRFRANDDGEPGNSAGQPIYGQIQSFDLTNVLVVVVRYFGGTKLGVSGLINAYKNAAKDVLEVSKIVVKTIDLHFVILFEYEHLDKVMRIIKDKNLTIVHQKMEMSCEFEISVRKKEVESTLLAFENLRCLTIKEKEG</sequence>
<proteinExistence type="inferred from homology"/>
<organism evidence="3 4">
    <name type="scientific">Urechidicola croceus</name>
    <dbReference type="NCBI Taxonomy" id="1850246"/>
    <lineage>
        <taxon>Bacteria</taxon>
        <taxon>Pseudomonadati</taxon>
        <taxon>Bacteroidota</taxon>
        <taxon>Flavobacteriia</taxon>
        <taxon>Flavobacteriales</taxon>
        <taxon>Flavobacteriaceae</taxon>
        <taxon>Urechidicola</taxon>
    </lineage>
</organism>
<dbReference type="GO" id="GO:0006446">
    <property type="term" value="P:regulation of translational initiation"/>
    <property type="evidence" value="ECO:0007669"/>
    <property type="project" value="TreeGrafter"/>
</dbReference>
<dbReference type="GO" id="GO:0005737">
    <property type="term" value="C:cytoplasm"/>
    <property type="evidence" value="ECO:0007669"/>
    <property type="project" value="TreeGrafter"/>
</dbReference>
<feature type="domain" description="Impact N-terminal" evidence="2">
    <location>
        <begin position="22"/>
        <end position="127"/>
    </location>
</feature>
<evidence type="ECO:0000313" key="3">
    <source>
        <dbReference type="EMBL" id="AOW21950.1"/>
    </source>
</evidence>
<dbReference type="AlphaFoldDB" id="A0A1D8PBL0"/>
<dbReference type="InterPro" id="IPR036956">
    <property type="entry name" value="Impact_N_sf"/>
</dbReference>
<dbReference type="SUPFAM" id="SSF54211">
    <property type="entry name" value="Ribosomal protein S5 domain 2-like"/>
    <property type="match status" value="1"/>
</dbReference>
<dbReference type="STRING" id="1850246.LPB138_15190"/>
<dbReference type="OrthoDB" id="9813771at2"/>
<dbReference type="RefSeq" id="WP_070238110.1">
    <property type="nucleotide sequence ID" value="NZ_CP017478.1"/>
</dbReference>
<dbReference type="Proteomes" id="UP000176050">
    <property type="component" value="Chromosome"/>
</dbReference>
<evidence type="ECO:0000256" key="1">
    <source>
        <dbReference type="ARBA" id="ARBA00007665"/>
    </source>
</evidence>
<dbReference type="InterPro" id="IPR001498">
    <property type="entry name" value="Impact_N"/>
</dbReference>
<evidence type="ECO:0000259" key="2">
    <source>
        <dbReference type="Pfam" id="PF01205"/>
    </source>
</evidence>
<name>A0A1D8PBL0_9FLAO</name>
<dbReference type="Pfam" id="PF01205">
    <property type="entry name" value="Impact_N"/>
    <property type="match status" value="1"/>
</dbReference>
<dbReference type="EMBL" id="CP017478">
    <property type="protein sequence ID" value="AOW21950.1"/>
    <property type="molecule type" value="Genomic_DNA"/>
</dbReference>
<protein>
    <submittedName>
        <fullName evidence="3">YigZ family protein</fullName>
    </submittedName>
</protein>
<dbReference type="PANTHER" id="PTHR16301">
    <property type="entry name" value="IMPACT-RELATED"/>
    <property type="match status" value="1"/>
</dbReference>